<keyword evidence="1" id="KW-0472">Membrane</keyword>
<evidence type="ECO:0000256" key="1">
    <source>
        <dbReference type="SAM" id="Phobius"/>
    </source>
</evidence>
<name>A0A1I4KRX8_METOL</name>
<keyword evidence="1" id="KW-0812">Transmembrane</keyword>
<evidence type="ECO:0000313" key="2">
    <source>
        <dbReference type="EMBL" id="SFL81505.1"/>
    </source>
</evidence>
<dbReference type="Proteomes" id="UP000183442">
    <property type="component" value="Unassembled WGS sequence"/>
</dbReference>
<dbReference type="AlphaFoldDB" id="A0A1I4KRX8"/>
<keyword evidence="1" id="KW-1133">Transmembrane helix</keyword>
<sequence length="197" mass="23467">MKSISLKSVPLIISSIIIIFIILFFLNIIKENNISLSLSIISIIISLYTIYKTDEQLNKQINTSKELLLEELLFDKKQEAVLLLIKELDKYKTVIDTEYINSHDKEIYYNTLEEVEYFITNIVNFIHNIKFSLHFNYYSKEVQELIDKFIDYSNEHFDKEYFEMSDTPFKDNKDYIESLDLLKEIYNNLKKEIGKTV</sequence>
<reference evidence="3" key="1">
    <citation type="submission" date="2016-10" db="EMBL/GenBank/DDBJ databases">
        <authorList>
            <person name="Varghese N."/>
        </authorList>
    </citation>
    <scope>NUCLEOTIDE SEQUENCE [LARGE SCALE GENOMIC DNA]</scope>
    <source>
        <strain evidence="3">DSM 16632</strain>
    </source>
</reference>
<protein>
    <submittedName>
        <fullName evidence="2">Uncharacterized protein</fullName>
    </submittedName>
</protein>
<feature type="transmembrane region" description="Helical" evidence="1">
    <location>
        <begin position="9"/>
        <end position="28"/>
    </location>
</feature>
<organism evidence="2 3">
    <name type="scientific">Methanobrevibacter olleyae</name>
    <dbReference type="NCBI Taxonomy" id="294671"/>
    <lineage>
        <taxon>Archaea</taxon>
        <taxon>Methanobacteriati</taxon>
        <taxon>Methanobacteriota</taxon>
        <taxon>Methanomada group</taxon>
        <taxon>Methanobacteria</taxon>
        <taxon>Methanobacteriales</taxon>
        <taxon>Methanobacteriaceae</taxon>
        <taxon>Methanobrevibacter</taxon>
    </lineage>
</organism>
<evidence type="ECO:0000313" key="3">
    <source>
        <dbReference type="Proteomes" id="UP000183442"/>
    </source>
</evidence>
<dbReference type="EMBL" id="FOTL01000044">
    <property type="protein sequence ID" value="SFL81505.1"/>
    <property type="molecule type" value="Genomic_DNA"/>
</dbReference>
<proteinExistence type="predicted"/>
<feature type="transmembrane region" description="Helical" evidence="1">
    <location>
        <begin position="34"/>
        <end position="51"/>
    </location>
</feature>
<gene>
    <name evidence="2" type="ORF">SAMN02910297_01819</name>
</gene>
<accession>A0A1I4KRX8</accession>